<evidence type="ECO:0000313" key="1">
    <source>
        <dbReference type="EMBL" id="SVB42609.1"/>
    </source>
</evidence>
<feature type="non-terminal residue" evidence="1">
    <location>
        <position position="1"/>
    </location>
</feature>
<protein>
    <submittedName>
        <fullName evidence="1">Uncharacterized protein</fullName>
    </submittedName>
</protein>
<name>A0A382DWU5_9ZZZZ</name>
<gene>
    <name evidence="1" type="ORF">METZ01_LOCUS195463</name>
</gene>
<accession>A0A382DWU5</accession>
<feature type="non-terminal residue" evidence="1">
    <location>
        <position position="42"/>
    </location>
</feature>
<dbReference type="EMBL" id="UINC01041397">
    <property type="protein sequence ID" value="SVB42609.1"/>
    <property type="molecule type" value="Genomic_DNA"/>
</dbReference>
<dbReference type="AlphaFoldDB" id="A0A382DWU5"/>
<reference evidence="1" key="1">
    <citation type="submission" date="2018-05" db="EMBL/GenBank/DDBJ databases">
        <authorList>
            <person name="Lanie J.A."/>
            <person name="Ng W.-L."/>
            <person name="Kazmierczak K.M."/>
            <person name="Andrzejewski T.M."/>
            <person name="Davidsen T.M."/>
            <person name="Wayne K.J."/>
            <person name="Tettelin H."/>
            <person name="Glass J.I."/>
            <person name="Rusch D."/>
            <person name="Podicherti R."/>
            <person name="Tsui H.-C.T."/>
            <person name="Winkler M.E."/>
        </authorList>
    </citation>
    <scope>NUCLEOTIDE SEQUENCE</scope>
</reference>
<proteinExistence type="predicted"/>
<organism evidence="1">
    <name type="scientific">marine metagenome</name>
    <dbReference type="NCBI Taxonomy" id="408172"/>
    <lineage>
        <taxon>unclassified sequences</taxon>
        <taxon>metagenomes</taxon>
        <taxon>ecological metagenomes</taxon>
    </lineage>
</organism>
<sequence>IPIAERQPEGNADALYASESRGFWEGDCVRSGRLSSIRLPNL</sequence>